<dbReference type="Pfam" id="PF13676">
    <property type="entry name" value="TIR_2"/>
    <property type="match status" value="1"/>
</dbReference>
<feature type="domain" description="TIR" evidence="1">
    <location>
        <begin position="21"/>
        <end position="149"/>
    </location>
</feature>
<reference evidence="2 3" key="1">
    <citation type="submission" date="2017-02" db="EMBL/GenBank/DDBJ databases">
        <title>Paraburkholderia sophoroidis sp. nov. and Paraburkholderia steynii sp. nov. rhizobial symbionts of the fynbos legume Hypocalyptus sophoroides.</title>
        <authorList>
            <person name="Steenkamp E.T."/>
            <person name="Beukes C.W."/>
            <person name="Van Zyl E."/>
            <person name="Avontuur J."/>
            <person name="Chan W.Y."/>
            <person name="Hassen A."/>
            <person name="Palmer M."/>
            <person name="Mthombeni L."/>
            <person name="Phalane F."/>
            <person name="Sereme K."/>
            <person name="Venter S.N."/>
        </authorList>
    </citation>
    <scope>NUCLEOTIDE SEQUENCE [LARGE SCALE GENOMIC DNA]</scope>
    <source>
        <strain evidence="2 3">HC1.1ba</strain>
    </source>
</reference>
<evidence type="ECO:0000313" key="3">
    <source>
        <dbReference type="Proteomes" id="UP000294200"/>
    </source>
</evidence>
<comment type="caution">
    <text evidence="2">The sequence shown here is derived from an EMBL/GenBank/DDBJ whole genome shotgun (WGS) entry which is preliminary data.</text>
</comment>
<organism evidence="2 3">
    <name type="scientific">Paraburkholderia steynii</name>
    <dbReference type="NCBI Taxonomy" id="1245441"/>
    <lineage>
        <taxon>Bacteria</taxon>
        <taxon>Pseudomonadati</taxon>
        <taxon>Pseudomonadota</taxon>
        <taxon>Betaproteobacteria</taxon>
        <taxon>Burkholderiales</taxon>
        <taxon>Burkholderiaceae</taxon>
        <taxon>Paraburkholderia</taxon>
    </lineage>
</organism>
<dbReference type="Gene3D" id="3.40.50.10140">
    <property type="entry name" value="Toll/interleukin-1 receptor homology (TIR) domain"/>
    <property type="match status" value="1"/>
</dbReference>
<dbReference type="PROSITE" id="PS50104">
    <property type="entry name" value="TIR"/>
    <property type="match status" value="1"/>
</dbReference>
<dbReference type="Proteomes" id="UP000294200">
    <property type="component" value="Unassembled WGS sequence"/>
</dbReference>
<protein>
    <recommendedName>
        <fullName evidence="1">TIR domain-containing protein</fullName>
    </recommendedName>
</protein>
<gene>
    <name evidence="2" type="ORF">BZM27_07710</name>
</gene>
<accession>A0A4R0XFL5</accession>
<evidence type="ECO:0000313" key="2">
    <source>
        <dbReference type="EMBL" id="TCG09094.1"/>
    </source>
</evidence>
<sequence>MNPGQGGKLHVARRCIDREGTMTAIFISHSSADNQAAAEMKAWLKAQGHTSLFLDFDPEAGIRGGAAWEQTLYKNLRQCQAVIALLTPDWLASKWCFAELVQARERGKAIFPVKVCCPARQVISLATSSTLISPSNGRKAMSGSESACWSAGSIRWMCSTGTLNGCRIPASSPSRNRMRRSSLAAVTTFSRPSRPWMHFGAKAVMPDASCSCSAPLAAASRR</sequence>
<dbReference type="InterPro" id="IPR035897">
    <property type="entry name" value="Toll_tir_struct_dom_sf"/>
</dbReference>
<dbReference type="SUPFAM" id="SSF52200">
    <property type="entry name" value="Toll/Interleukin receptor TIR domain"/>
    <property type="match status" value="1"/>
</dbReference>
<dbReference type="EMBL" id="MWML01000018">
    <property type="protein sequence ID" value="TCG09094.1"/>
    <property type="molecule type" value="Genomic_DNA"/>
</dbReference>
<name>A0A4R0XFL5_9BURK</name>
<keyword evidence="3" id="KW-1185">Reference proteome</keyword>
<dbReference type="InterPro" id="IPR000157">
    <property type="entry name" value="TIR_dom"/>
</dbReference>
<proteinExistence type="predicted"/>
<evidence type="ECO:0000259" key="1">
    <source>
        <dbReference type="PROSITE" id="PS50104"/>
    </source>
</evidence>
<dbReference type="AlphaFoldDB" id="A0A4R0XFL5"/>
<dbReference type="GO" id="GO:0007165">
    <property type="term" value="P:signal transduction"/>
    <property type="evidence" value="ECO:0007669"/>
    <property type="project" value="InterPro"/>
</dbReference>